<feature type="compositionally biased region" description="Polar residues" evidence="11">
    <location>
        <begin position="1"/>
        <end position="10"/>
    </location>
</feature>
<evidence type="ECO:0000256" key="5">
    <source>
        <dbReference type="ARBA" id="ARBA00022840"/>
    </source>
</evidence>
<dbReference type="InterPro" id="IPR005144">
    <property type="entry name" value="ATP-cone_dom"/>
</dbReference>
<dbReference type="Pfam" id="PF02867">
    <property type="entry name" value="Ribonuc_red_lgC"/>
    <property type="match status" value="1"/>
</dbReference>
<dbReference type="InterPro" id="IPR000788">
    <property type="entry name" value="RNR_lg_C"/>
</dbReference>
<dbReference type="PROSITE" id="PS51161">
    <property type="entry name" value="ATP_CONE"/>
    <property type="match status" value="2"/>
</dbReference>
<dbReference type="PROSITE" id="PS00089">
    <property type="entry name" value="RIBORED_LARGE"/>
    <property type="match status" value="1"/>
</dbReference>
<evidence type="ECO:0000256" key="10">
    <source>
        <dbReference type="RuleBase" id="RU003410"/>
    </source>
</evidence>
<comment type="similarity">
    <text evidence="1 10">Belongs to the ribonucleoside diphosphate reductase large chain family.</text>
</comment>
<feature type="domain" description="ATP-cone" evidence="12">
    <location>
        <begin position="148"/>
        <end position="237"/>
    </location>
</feature>
<dbReference type="CDD" id="cd01679">
    <property type="entry name" value="RNR_I"/>
    <property type="match status" value="1"/>
</dbReference>
<evidence type="ECO:0000256" key="2">
    <source>
        <dbReference type="ARBA" id="ARBA00012274"/>
    </source>
</evidence>
<dbReference type="Proteomes" id="UP001497493">
    <property type="component" value="Chromosome"/>
</dbReference>
<dbReference type="EC" id="1.17.4.1" evidence="2 10"/>
<gene>
    <name evidence="13" type="primary">nrdA</name>
    <name evidence="13" type="ORF">MECH1_V1_2234</name>
</gene>
<feature type="region of interest" description="Disordered" evidence="11">
    <location>
        <begin position="1"/>
        <end position="21"/>
    </location>
</feature>
<dbReference type="Pfam" id="PF03477">
    <property type="entry name" value="ATP-cone"/>
    <property type="match status" value="2"/>
</dbReference>
<dbReference type="Gene3D" id="3.20.70.20">
    <property type="match status" value="1"/>
</dbReference>
<dbReference type="PANTHER" id="PTHR11573">
    <property type="entry name" value="RIBONUCLEOSIDE-DIPHOSPHATE REDUCTASE LARGE CHAIN"/>
    <property type="match status" value="1"/>
</dbReference>
<evidence type="ECO:0000256" key="7">
    <source>
        <dbReference type="ARBA" id="ARBA00023116"/>
    </source>
</evidence>
<evidence type="ECO:0000256" key="9">
    <source>
        <dbReference type="PROSITE-ProRule" id="PRU00492"/>
    </source>
</evidence>
<organism evidence="13 14">
    <name type="scientific">Candidatus Methylocalor cossyra</name>
    <dbReference type="NCBI Taxonomy" id="3108543"/>
    <lineage>
        <taxon>Bacteria</taxon>
        <taxon>Pseudomonadati</taxon>
        <taxon>Pseudomonadota</taxon>
        <taxon>Gammaproteobacteria</taxon>
        <taxon>Methylococcales</taxon>
        <taxon>Methylococcaceae</taxon>
        <taxon>Candidatus Methylocalor</taxon>
    </lineage>
</organism>
<dbReference type="InterPro" id="IPR013346">
    <property type="entry name" value="NrdE_NrdA_C"/>
</dbReference>
<evidence type="ECO:0000259" key="12">
    <source>
        <dbReference type="PROSITE" id="PS51161"/>
    </source>
</evidence>
<dbReference type="GO" id="GO:0004748">
    <property type="term" value="F:ribonucleoside-diphosphate reductase activity, thioredoxin disulfide as acceptor"/>
    <property type="evidence" value="ECO:0007669"/>
    <property type="project" value="UniProtKB-EC"/>
</dbReference>
<reference evidence="13 14" key="1">
    <citation type="submission" date="2024-04" db="EMBL/GenBank/DDBJ databases">
        <authorList>
            <person name="Cremers G."/>
        </authorList>
    </citation>
    <scope>NUCLEOTIDE SEQUENCE [LARGE SCALE GENOMIC DNA]</scope>
    <source>
        <strain evidence="13">MeCH1-AG</strain>
    </source>
</reference>
<dbReference type="SUPFAM" id="SSF48168">
    <property type="entry name" value="R1 subunit of ribonucleotide reductase, N-terminal domain"/>
    <property type="match status" value="1"/>
</dbReference>
<proteinExistence type="inferred from homology"/>
<accession>A0ABP1C9R2</accession>
<sequence>MPSESPTSLHAPQTPTPAAPIPTELYAHAPGEMRVIRRNGKVTAFDPTKISVAITKAFLAVEGNTAAASRRIHETVEQLTEQVVKALFRRLPSGGTIHIEDIQDQVELALMRGEHHKVARAYVLYRAERAKLRAERLAGQEPARETPLHVTLPDGSQKPLDLGRLRRLLAEACQGLADVEGDWILEEARRNLFDGVPAKDVVPALLMAARTRIEQEPNYSYVAARLLLDDLRREAMDFLGQEGAEVTQAEMTDRYPDYFVAFIKRGVELELLAPELARYDLARLGAALKPERDLKFTYLGLQTLYDRYFIHHRGVRFELPQAFFMRVAMGLALNEIDREDRAIEFYELLSSFDFMSSTPTLFNSGTLRPQLSSCYLTTVPDDLEGIYDAIKDNALLSKYAGGLGNDWTRVRGLGAHIKGTNGKSQGVVPFLKVANDTAVAVNQGGKRLGAVCAYLETWHLDIEEFLELRKNTGDDRRRTHDMNTANWIPDLFMKRVAEDGPWTLFSPSDTADLHELVGEAFERRYVEYEAKVDRGEITLFKRLPAVQLWRRMLSMLFETGHPWLTFKDPCNLRYTNQHVGVVHSSNLCTEITLHTSDQEIAVCNLGSVNLAAHIDDNGTLDARKLERTVATAMRMLDNVIDINYYSVPEARRSNLRHRPVGLGIMGFQDTLYKLRIPYASERAVEFADRSMELVSYFAIKASTDLAEERGRYPSFEGSLWSKGILPIDSIALLEQERGGYLQMDRSTTLDWDALRERVKTVGMRNSNTLAIAPTATISNICGVSQSIEPSYLNLSVKSNLSGEFTVINPYLVAELKQLGLWDAVMINDLKYYDGSVQKIERLPEELKTLYATAFEIDPRWLVEAASRRQKWIDQAQSLNLYLAEPSGKKLDNLYKLAWVRGLKTTYYLRTLGATHVEKSTAFDGRLNAVKGESHGGALGLRAETGASLCAIDDPACESCQ</sequence>
<dbReference type="PRINTS" id="PR01183">
    <property type="entry name" value="RIBORDTASEM1"/>
</dbReference>
<protein>
    <recommendedName>
        <fullName evidence="2 10">Ribonucleoside-diphosphate reductase</fullName>
        <ecNumber evidence="2 10">1.17.4.1</ecNumber>
    </recommendedName>
</protein>
<evidence type="ECO:0000256" key="11">
    <source>
        <dbReference type="SAM" id="MobiDB-lite"/>
    </source>
</evidence>
<keyword evidence="7 10" id="KW-0215">Deoxyribonucleotide synthesis</keyword>
<name>A0ABP1C9R2_9GAMM</name>
<evidence type="ECO:0000256" key="4">
    <source>
        <dbReference type="ARBA" id="ARBA00022741"/>
    </source>
</evidence>
<evidence type="ECO:0000256" key="1">
    <source>
        <dbReference type="ARBA" id="ARBA00010406"/>
    </source>
</evidence>
<evidence type="ECO:0000313" key="14">
    <source>
        <dbReference type="Proteomes" id="UP001497493"/>
    </source>
</evidence>
<keyword evidence="4 9" id="KW-0547">Nucleotide-binding</keyword>
<dbReference type="InterPro" id="IPR039718">
    <property type="entry name" value="Rrm1"/>
</dbReference>
<evidence type="ECO:0000256" key="6">
    <source>
        <dbReference type="ARBA" id="ARBA00023002"/>
    </source>
</evidence>
<keyword evidence="14" id="KW-1185">Reference proteome</keyword>
<feature type="region of interest" description="Disordered" evidence="11">
    <location>
        <begin position="136"/>
        <end position="155"/>
    </location>
</feature>
<dbReference type="InterPro" id="IPR008926">
    <property type="entry name" value="RNR_R1-su_N"/>
</dbReference>
<dbReference type="Pfam" id="PF00317">
    <property type="entry name" value="Ribonuc_red_lgN"/>
    <property type="match status" value="1"/>
</dbReference>
<feature type="compositionally biased region" description="Basic and acidic residues" evidence="11">
    <location>
        <begin position="136"/>
        <end position="147"/>
    </location>
</feature>
<evidence type="ECO:0000313" key="13">
    <source>
        <dbReference type="EMBL" id="CAL1241010.1"/>
    </source>
</evidence>
<dbReference type="NCBIfam" id="TIGR02506">
    <property type="entry name" value="NrdE_NrdA"/>
    <property type="match status" value="1"/>
</dbReference>
<keyword evidence="6 10" id="KW-0560">Oxidoreductase</keyword>
<evidence type="ECO:0000256" key="8">
    <source>
        <dbReference type="ARBA" id="ARBA00047754"/>
    </source>
</evidence>
<keyword evidence="3" id="KW-0021">Allosteric enzyme</keyword>
<dbReference type="RefSeq" id="WP_348757546.1">
    <property type="nucleotide sequence ID" value="NZ_OZ026884.1"/>
</dbReference>
<comment type="function">
    <text evidence="10">Provides the precursors necessary for DNA synthesis. Catalyzes the biosynthesis of deoxyribonucleotides from the corresponding ribonucleotides.</text>
</comment>
<dbReference type="NCBIfam" id="NF005544">
    <property type="entry name" value="PRK07207.1"/>
    <property type="match status" value="1"/>
</dbReference>
<evidence type="ECO:0000256" key="3">
    <source>
        <dbReference type="ARBA" id="ARBA00022533"/>
    </source>
</evidence>
<dbReference type="EMBL" id="OZ026884">
    <property type="protein sequence ID" value="CAL1241010.1"/>
    <property type="molecule type" value="Genomic_DNA"/>
</dbReference>
<dbReference type="InterPro" id="IPR013509">
    <property type="entry name" value="RNR_lsu_N"/>
</dbReference>
<feature type="domain" description="ATP-cone" evidence="12">
    <location>
        <begin position="33"/>
        <end position="133"/>
    </location>
</feature>
<dbReference type="SUPFAM" id="SSF51998">
    <property type="entry name" value="PFL-like glycyl radical enzymes"/>
    <property type="match status" value="1"/>
</dbReference>
<comment type="catalytic activity">
    <reaction evidence="8 10">
        <text>a 2'-deoxyribonucleoside 5'-diphosphate + [thioredoxin]-disulfide + H2O = a ribonucleoside 5'-diphosphate + [thioredoxin]-dithiol</text>
        <dbReference type="Rhea" id="RHEA:23252"/>
        <dbReference type="Rhea" id="RHEA-COMP:10698"/>
        <dbReference type="Rhea" id="RHEA-COMP:10700"/>
        <dbReference type="ChEBI" id="CHEBI:15377"/>
        <dbReference type="ChEBI" id="CHEBI:29950"/>
        <dbReference type="ChEBI" id="CHEBI:50058"/>
        <dbReference type="ChEBI" id="CHEBI:57930"/>
        <dbReference type="ChEBI" id="CHEBI:73316"/>
        <dbReference type="EC" id="1.17.4.1"/>
    </reaction>
</comment>
<dbReference type="PANTHER" id="PTHR11573:SF6">
    <property type="entry name" value="RIBONUCLEOSIDE-DIPHOSPHATE REDUCTASE LARGE SUBUNIT"/>
    <property type="match status" value="1"/>
</dbReference>
<keyword evidence="5 9" id="KW-0067">ATP-binding</keyword>